<dbReference type="Gene3D" id="1.20.1270.90">
    <property type="entry name" value="AF1782-like"/>
    <property type="match status" value="2"/>
</dbReference>
<dbReference type="InterPro" id="IPR035398">
    <property type="entry name" value="Bac_rhamnosid_C"/>
</dbReference>
<feature type="signal peptide" evidence="6">
    <location>
        <begin position="1"/>
        <end position="24"/>
    </location>
</feature>
<evidence type="ECO:0000259" key="8">
    <source>
        <dbReference type="Pfam" id="PF05592"/>
    </source>
</evidence>
<dbReference type="Pfam" id="PF02368">
    <property type="entry name" value="Big_2"/>
    <property type="match status" value="1"/>
</dbReference>
<keyword evidence="5" id="KW-1133">Transmembrane helix</keyword>
<feature type="domain" description="Alpha-L-rhamnosidase concanavalin-like" evidence="8">
    <location>
        <begin position="603"/>
        <end position="689"/>
    </location>
</feature>
<evidence type="ECO:0000259" key="7">
    <source>
        <dbReference type="Pfam" id="PF02368"/>
    </source>
</evidence>
<dbReference type="Proteomes" id="UP000078383">
    <property type="component" value="Unassembled WGS sequence"/>
</dbReference>
<sequence length="1843" mass="201591">MKKKQAIALLLATVLAGTGTVPYAFVSTVYAGQGNAPDAPTNLKTEMLNEAYGIDTKDPAFSWVVNDKDQKEVQTAYRIIISETSELKGEVLDTGWVESDENSYAHAEGLSDKLQDNELYYWQVQTKDKDGNESPLSEACPFMTNVSGEWQSLNGIWATPNATPESGEEEKDPSLWTDFTLEQKMSIKEGGAFAMLVRIDDAGKNGYMVQFRSNDNQIKIHQIDNGTINTNAFQVINLAESEITLPEDGSEFGVRIDFKGIRMTFSILTDLQSEDAQYVEVGSAEVDGGRTDGRIGYRTGRTEAGTIDDLVITSTDEAKTVLYSSDFESDDKLFSGLSVVDGKLNVGKSVYSVWSGDTTKPYTGETTPEESDKEDENLLTEISRYSFFRSPKLTIENTDNIDKAIVSTASRGTAKDRGTIYDIFMNGTCLGAGSAREMSNVGKYSTGSGYTQVYYNSYDVTELLTNGDANVISAVGNSRDDSRSILVQMTVFYKDGTKQVLTNSGVENSGWKTLDGTNAFGDDGSGIGTGYVTLLHDNINAEKYPAGWQNADYDDSKWASAVIKNQVADSATGTSGRVLYPYTSENVLRETTKEATKKVYINKSGNVVVDLGKEIIGGMKVNIESDAKQSVTVHMGEEMNGDNVKYQLSAKPVYEDTWTLKEGTNEFETATMRNFRYVELIGLDDVTKQAIVDNPDSIMGWAIKQEFDQEDSSFKATDGSDAATLLNRLWELSKYSIEATNQDVFTDSQARERAPYEGDLLVNSSTSYAVSENYSLARHSNEWLIDNQTWPNDYRIFSVEMSYLDYMYTGNKDSISEYYTGLKKKLTEEVEYEDSATGLIRANGSQAGNTSLIDWPTSERDGYQGSYYDVVFNAEYVGIYLKMADISTALGKTDDAKYYTEKSEKLKESLLKYAYDKENGCFYDSLAKDYAATKHSSTHATAYALTYGVFDSQEMADQMCDFVYEKCKDEFKGSVYVTYFILKGLYNGNHGDYAEKLMTNQKVGTDVKTFASLLDDLNCTITPEAWGHKWKGNMTMSHPWGAAPGCSIVQGTFGIMPIDAGFDEFTIKFQPGEVASAEVTTPSVKGEIQASYANGTADDIENLKMTASVTIPVNTKAKVSLPVPSARYTTMCVNGEKVKGTNDGTYLTVELGSGTYDLSLSDEKEDAEVTLTGKVSADTTELILGKTAQIKTTVKDQFGEKYTEAKGLKLTYTSSDETVATVDEKGVVTPVKAGTATVTVTAEYNGTKTEIGTLDFNVVKVLKGTEVKVKTDKEKLEVGDTAQVVLVNVYDDGSEEEVSLAGVTFSVEGEGATIDESGNLTITGAGEFKINVSTTTEFEDATKETGTENLTYDTIWSFDGQSSPLSGVNLKDGKIYAAKGQKVVNTDEDKKGNVVSGTFTIENIAANIAFNVQDGSHQYFWQFRSDSKTLKKHTQIGNNIAVYGAEVPIVLNDGENTFLIATVGDKIYTYLNDELIDVCDVNKELPTSGGFGIRNGGSESSYISNLNVGSNLKYTVSTTVTAEEKVQVNKNFLNKTIEYAKQQKESEEFNNAIVDVQKSFSEALEKAETVAADKNATQEEVDAVWQKLLTEVHKLGMIKGDITSLEKLVDVAEAIDLDKYVEVGQVEFKDALKAAQDLIADKDNAMQKEITETEDNLLSAMLNLRFKADKSILKSLIEDAETKEESAYTAESYTVMALALNDAKVVIENENATQEEVDEAAATLKSAIDGLVVVKDDKKDDNKDDGTKGDDSKDDGTKGDDSKDDSTKGDDNKDNSAGESKDQNNSQSGSDKKETTAKNRASKTGDMTSLLFPALMLTASAGAIGGVAVQRKKKGNKRENSKK</sequence>
<dbReference type="Gene3D" id="2.60.40.10">
    <property type="entry name" value="Immunoglobulins"/>
    <property type="match status" value="1"/>
</dbReference>
<organism evidence="11 12">
    <name type="scientific">[Ruminococcus] torques</name>
    <dbReference type="NCBI Taxonomy" id="33039"/>
    <lineage>
        <taxon>Bacteria</taxon>
        <taxon>Bacillati</taxon>
        <taxon>Bacillota</taxon>
        <taxon>Clostridia</taxon>
        <taxon>Lachnospirales</taxon>
        <taxon>Lachnospiraceae</taxon>
        <taxon>Mediterraneibacter</taxon>
    </lineage>
</organism>
<dbReference type="Pfam" id="PF07554">
    <property type="entry name" value="FIVAR"/>
    <property type="match status" value="3"/>
</dbReference>
<protein>
    <recommendedName>
        <fullName evidence="2">alpha-L-rhamnosidase</fullName>
        <ecNumber evidence="2">3.2.1.40</ecNumber>
    </recommendedName>
</protein>
<dbReference type="PANTHER" id="PTHR33307">
    <property type="entry name" value="ALPHA-RHAMNOSIDASE (EUROFUNG)"/>
    <property type="match status" value="1"/>
</dbReference>
<feature type="domain" description="BIG2" evidence="7">
    <location>
        <begin position="1186"/>
        <end position="1247"/>
    </location>
</feature>
<dbReference type="SUPFAM" id="SSF48208">
    <property type="entry name" value="Six-hairpin glycosidases"/>
    <property type="match status" value="1"/>
</dbReference>
<name>A0A174ZRI0_9FIRM</name>
<dbReference type="InterPro" id="IPR008928">
    <property type="entry name" value="6-hairpin_glycosidase_sf"/>
</dbReference>
<evidence type="ECO:0000256" key="3">
    <source>
        <dbReference type="ARBA" id="ARBA00022801"/>
    </source>
</evidence>
<comment type="catalytic activity">
    <reaction evidence="1">
        <text>Hydrolysis of terminal non-reducing alpha-L-rhamnose residues in alpha-L-rhamnosides.</text>
        <dbReference type="EC" id="3.2.1.40"/>
    </reaction>
</comment>
<proteinExistence type="predicted"/>
<dbReference type="RefSeq" id="WP_055172189.1">
    <property type="nucleotide sequence ID" value="NZ_CZBX01000006.1"/>
</dbReference>
<dbReference type="Gene3D" id="2.60.120.260">
    <property type="entry name" value="Galactose-binding domain-like"/>
    <property type="match status" value="2"/>
</dbReference>
<evidence type="ECO:0000256" key="5">
    <source>
        <dbReference type="SAM" id="Phobius"/>
    </source>
</evidence>
<dbReference type="EC" id="3.2.1.40" evidence="2"/>
<dbReference type="OrthoDB" id="9761045at2"/>
<feature type="transmembrane region" description="Helical" evidence="5">
    <location>
        <begin position="1810"/>
        <end position="1829"/>
    </location>
</feature>
<dbReference type="InterPro" id="IPR012341">
    <property type="entry name" value="6hp_glycosidase-like_sf"/>
</dbReference>
<evidence type="ECO:0000256" key="6">
    <source>
        <dbReference type="SAM" id="SignalP"/>
    </source>
</evidence>
<dbReference type="Gene3D" id="2.60.420.10">
    <property type="entry name" value="Maltose phosphorylase, domain 3"/>
    <property type="match status" value="1"/>
</dbReference>
<dbReference type="Gene3D" id="1.50.10.10">
    <property type="match status" value="1"/>
</dbReference>
<dbReference type="InterPro" id="IPR008964">
    <property type="entry name" value="Invasin/intimin_cell_adhesion"/>
</dbReference>
<dbReference type="InterPro" id="IPR013783">
    <property type="entry name" value="Ig-like_fold"/>
</dbReference>
<dbReference type="InterPro" id="IPR016007">
    <property type="entry name" value="Alpha_rhamnosid"/>
</dbReference>
<dbReference type="Gene3D" id="1.20.1270.70">
    <property type="entry name" value="Designed single chain three-helix bundle"/>
    <property type="match status" value="1"/>
</dbReference>
<evidence type="ECO:0000259" key="9">
    <source>
        <dbReference type="Pfam" id="PF17389"/>
    </source>
</evidence>
<dbReference type="Gene3D" id="2.60.40.1080">
    <property type="match status" value="2"/>
</dbReference>
<keyword evidence="5" id="KW-0812">Transmembrane</keyword>
<dbReference type="InterPro" id="IPR008902">
    <property type="entry name" value="Rhamnosid_concanavalin"/>
</dbReference>
<feature type="region of interest" description="Disordered" evidence="4">
    <location>
        <begin position="1823"/>
        <end position="1843"/>
    </location>
</feature>
<feature type="domain" description="Alpha-L-rhamnosidase C-terminal" evidence="10">
    <location>
        <begin position="1054"/>
        <end position="1126"/>
    </location>
</feature>
<dbReference type="Gene3D" id="2.60.120.560">
    <property type="entry name" value="Exo-inulinase, domain 1"/>
    <property type="match status" value="2"/>
</dbReference>
<evidence type="ECO:0000256" key="4">
    <source>
        <dbReference type="SAM" id="MobiDB-lite"/>
    </source>
</evidence>
<feature type="region of interest" description="Disordered" evidence="4">
    <location>
        <begin position="1737"/>
        <end position="1806"/>
    </location>
</feature>
<dbReference type="PANTHER" id="PTHR33307:SF6">
    <property type="entry name" value="ALPHA-RHAMNOSIDASE (EUROFUNG)-RELATED"/>
    <property type="match status" value="1"/>
</dbReference>
<dbReference type="InterPro" id="IPR003343">
    <property type="entry name" value="Big_2"/>
</dbReference>
<dbReference type="Pfam" id="PF17389">
    <property type="entry name" value="Bac_rhamnosid6H"/>
    <property type="match status" value="1"/>
</dbReference>
<dbReference type="Pfam" id="PF17390">
    <property type="entry name" value="Bac_rhamnosid_C"/>
    <property type="match status" value="1"/>
</dbReference>
<feature type="compositionally biased region" description="Basic and acidic residues" evidence="4">
    <location>
        <begin position="1737"/>
        <end position="1782"/>
    </location>
</feature>
<dbReference type="Pfam" id="PF25788">
    <property type="entry name" value="Ig_Rha78A_N"/>
    <property type="match status" value="1"/>
</dbReference>
<keyword evidence="5" id="KW-0472">Membrane</keyword>
<evidence type="ECO:0000259" key="10">
    <source>
        <dbReference type="Pfam" id="PF17390"/>
    </source>
</evidence>
<keyword evidence="3" id="KW-0378">Hydrolase</keyword>
<evidence type="ECO:0000313" key="12">
    <source>
        <dbReference type="Proteomes" id="UP000078383"/>
    </source>
</evidence>
<reference evidence="11 12" key="1">
    <citation type="submission" date="2015-09" db="EMBL/GenBank/DDBJ databases">
        <authorList>
            <consortium name="Pathogen Informatics"/>
        </authorList>
    </citation>
    <scope>NUCLEOTIDE SEQUENCE [LARGE SCALE GENOMIC DNA]</scope>
    <source>
        <strain evidence="11 12">2789STDY5834889</strain>
    </source>
</reference>
<evidence type="ECO:0000313" key="11">
    <source>
        <dbReference type="EMBL" id="CUQ87038.1"/>
    </source>
</evidence>
<evidence type="ECO:0000256" key="1">
    <source>
        <dbReference type="ARBA" id="ARBA00001445"/>
    </source>
</evidence>
<dbReference type="GO" id="GO:0030596">
    <property type="term" value="F:alpha-L-rhamnosidase activity"/>
    <property type="evidence" value="ECO:0007669"/>
    <property type="project" value="UniProtKB-EC"/>
</dbReference>
<accession>A0A174ZRI0</accession>
<dbReference type="InterPro" id="IPR035396">
    <property type="entry name" value="Bac_rhamnosid6H"/>
</dbReference>
<feature type="chain" id="PRO_5039191583" description="alpha-L-rhamnosidase" evidence="6">
    <location>
        <begin position="25"/>
        <end position="1843"/>
    </location>
</feature>
<feature type="domain" description="Alpha-L-rhamnosidase six-hairpin glycosidase" evidence="9">
    <location>
        <begin position="724"/>
        <end position="1003"/>
    </location>
</feature>
<dbReference type="EMBL" id="CZBX01000006">
    <property type="protein sequence ID" value="CUQ87038.1"/>
    <property type="molecule type" value="Genomic_DNA"/>
</dbReference>
<dbReference type="SUPFAM" id="SSF49373">
    <property type="entry name" value="Invasin/intimin cell-adhesion fragments"/>
    <property type="match status" value="1"/>
</dbReference>
<evidence type="ECO:0000256" key="2">
    <source>
        <dbReference type="ARBA" id="ARBA00012652"/>
    </source>
</evidence>
<keyword evidence="6" id="KW-0732">Signal</keyword>
<gene>
    <name evidence="11" type="ORF">ERS852502_01466</name>
</gene>
<dbReference type="GO" id="GO:0005975">
    <property type="term" value="P:carbohydrate metabolic process"/>
    <property type="evidence" value="ECO:0007669"/>
    <property type="project" value="InterPro"/>
</dbReference>
<dbReference type="Pfam" id="PF05592">
    <property type="entry name" value="Bac_rhamnosid"/>
    <property type="match status" value="1"/>
</dbReference>